<accession>A0ABP4GEY2</accession>
<evidence type="ECO:0000313" key="3">
    <source>
        <dbReference type="EMBL" id="GAA1222666.1"/>
    </source>
</evidence>
<dbReference type="Proteomes" id="UP001500467">
    <property type="component" value="Unassembled WGS sequence"/>
</dbReference>
<dbReference type="EMBL" id="BAAALM010000031">
    <property type="protein sequence ID" value="GAA1222666.1"/>
    <property type="molecule type" value="Genomic_DNA"/>
</dbReference>
<gene>
    <name evidence="3" type="ORF">GCM10009675_51770</name>
</gene>
<organism evidence="3 4">
    <name type="scientific">Prauserella alba</name>
    <dbReference type="NCBI Taxonomy" id="176898"/>
    <lineage>
        <taxon>Bacteria</taxon>
        <taxon>Bacillati</taxon>
        <taxon>Actinomycetota</taxon>
        <taxon>Actinomycetes</taxon>
        <taxon>Pseudonocardiales</taxon>
        <taxon>Pseudonocardiaceae</taxon>
        <taxon>Prauserella</taxon>
    </lineage>
</organism>
<evidence type="ECO:0000313" key="4">
    <source>
        <dbReference type="Proteomes" id="UP001500467"/>
    </source>
</evidence>
<name>A0ABP4GEY2_9PSEU</name>
<feature type="domain" description="ABC-three component systems C-terminal" evidence="2">
    <location>
        <begin position="240"/>
        <end position="368"/>
    </location>
</feature>
<reference evidence="4" key="1">
    <citation type="journal article" date="2019" name="Int. J. Syst. Evol. Microbiol.">
        <title>The Global Catalogue of Microorganisms (GCM) 10K type strain sequencing project: providing services to taxonomists for standard genome sequencing and annotation.</title>
        <authorList>
            <consortium name="The Broad Institute Genomics Platform"/>
            <consortium name="The Broad Institute Genome Sequencing Center for Infectious Disease"/>
            <person name="Wu L."/>
            <person name="Ma J."/>
        </authorList>
    </citation>
    <scope>NUCLEOTIDE SEQUENCE [LARGE SCALE GENOMIC DNA]</scope>
    <source>
        <strain evidence="4">JCM 13022</strain>
    </source>
</reference>
<comment type="caution">
    <text evidence="3">The sequence shown here is derived from an EMBL/GenBank/DDBJ whole genome shotgun (WGS) entry which is preliminary data.</text>
</comment>
<evidence type="ECO:0000259" key="2">
    <source>
        <dbReference type="Pfam" id="PF20282"/>
    </source>
</evidence>
<dbReference type="InterPro" id="IPR046914">
    <property type="entry name" value="ABC-3C_CTD6"/>
</dbReference>
<sequence>MEAGHSVTAREPQVDRRVTVSEVPLPADPTSSVTLDGPPVPPAARIRLYTPDEWEDFIREWVTALKESYVQIKRLGGAGDKGADIAAFKTDRQFEGAWDCFQAKHYSEPLGFAAAASEILKVFVSVLEGAYTLPDSYQFLAPRGLSTQFNMLVSKPTALRERFLVRLVEGDTLVKGLDAGTTDAVRSAAERTDFAMFRSVEVLDALTTHSHTRWHAARFATSLPARGDSEIPPGEYTPDEARYLQQLLAVYAERRPDKITTLDSVANVPKLSSHLQQQRVRFFRAESLKAYSAAAVPPGTFEELQEDIHAGVIDVAEGDHADGYARLGQVLTQVGSLDLNRHKLIGVTDIDDRKGVCHQLANEDRLIWVEEA</sequence>
<proteinExistence type="predicted"/>
<dbReference type="Pfam" id="PF20282">
    <property type="entry name" value="CTD6"/>
    <property type="match status" value="1"/>
</dbReference>
<keyword evidence="4" id="KW-1185">Reference proteome</keyword>
<protein>
    <recommendedName>
        <fullName evidence="2">ABC-three component systems C-terminal domain-containing protein</fullName>
    </recommendedName>
</protein>
<feature type="region of interest" description="Disordered" evidence="1">
    <location>
        <begin position="1"/>
        <end position="37"/>
    </location>
</feature>
<evidence type="ECO:0000256" key="1">
    <source>
        <dbReference type="SAM" id="MobiDB-lite"/>
    </source>
</evidence>